<protein>
    <submittedName>
        <fullName evidence="7">Uncharacterized protein</fullName>
    </submittedName>
</protein>
<dbReference type="OrthoDB" id="7989148at2759"/>
<evidence type="ECO:0000256" key="1">
    <source>
        <dbReference type="ARBA" id="ARBA00004613"/>
    </source>
</evidence>
<feature type="signal peptide" evidence="6">
    <location>
        <begin position="1"/>
        <end position="17"/>
    </location>
</feature>
<dbReference type="EMBL" id="LR899012">
    <property type="protein sequence ID" value="CAD7087199.1"/>
    <property type="molecule type" value="Genomic_DNA"/>
</dbReference>
<evidence type="ECO:0000313" key="7">
    <source>
        <dbReference type="EMBL" id="CAD7087199.1"/>
    </source>
</evidence>
<organism evidence="7 8">
    <name type="scientific">Hermetia illucens</name>
    <name type="common">Black soldier fly</name>
    <dbReference type="NCBI Taxonomy" id="343691"/>
    <lineage>
        <taxon>Eukaryota</taxon>
        <taxon>Metazoa</taxon>
        <taxon>Ecdysozoa</taxon>
        <taxon>Arthropoda</taxon>
        <taxon>Hexapoda</taxon>
        <taxon>Insecta</taxon>
        <taxon>Pterygota</taxon>
        <taxon>Neoptera</taxon>
        <taxon>Endopterygota</taxon>
        <taxon>Diptera</taxon>
        <taxon>Brachycera</taxon>
        <taxon>Stratiomyomorpha</taxon>
        <taxon>Stratiomyidae</taxon>
        <taxon>Hermetiinae</taxon>
        <taxon>Hermetia</taxon>
    </lineage>
</organism>
<evidence type="ECO:0000256" key="2">
    <source>
        <dbReference type="ARBA" id="ARBA00008098"/>
    </source>
</evidence>
<comment type="similarity">
    <text evidence="2">Belongs to the PBP/GOBP family.</text>
</comment>
<proteinExistence type="inferred from homology"/>
<name>A0A7R8YWC5_HERIL</name>
<evidence type="ECO:0000256" key="5">
    <source>
        <dbReference type="ARBA" id="ARBA00023157"/>
    </source>
</evidence>
<keyword evidence="8" id="KW-1185">Reference proteome</keyword>
<keyword evidence="4 6" id="KW-0732">Signal</keyword>
<dbReference type="InterPro" id="IPR006170">
    <property type="entry name" value="PBP/GOBP"/>
</dbReference>
<evidence type="ECO:0000256" key="6">
    <source>
        <dbReference type="SAM" id="SignalP"/>
    </source>
</evidence>
<dbReference type="GO" id="GO:0005549">
    <property type="term" value="F:odorant binding"/>
    <property type="evidence" value="ECO:0007669"/>
    <property type="project" value="InterPro"/>
</dbReference>
<dbReference type="CDD" id="cd23992">
    <property type="entry name" value="PBP_GOBP"/>
    <property type="match status" value="1"/>
</dbReference>
<dbReference type="SUPFAM" id="SSF47565">
    <property type="entry name" value="Insect pheromone/odorant-binding proteins"/>
    <property type="match status" value="1"/>
</dbReference>
<dbReference type="SMART" id="SM00708">
    <property type="entry name" value="PhBP"/>
    <property type="match status" value="1"/>
</dbReference>
<dbReference type="Pfam" id="PF01395">
    <property type="entry name" value="PBP_GOBP"/>
    <property type="match status" value="1"/>
</dbReference>
<comment type="subcellular location">
    <subcellularLocation>
        <location evidence="1">Secreted</location>
    </subcellularLocation>
</comment>
<evidence type="ECO:0000313" key="8">
    <source>
        <dbReference type="Proteomes" id="UP000594454"/>
    </source>
</evidence>
<dbReference type="PANTHER" id="PTHR11857">
    <property type="entry name" value="ODORANT BINDING PROTEIN-RELATED"/>
    <property type="match status" value="1"/>
</dbReference>
<dbReference type="Gene3D" id="1.10.238.20">
    <property type="entry name" value="Pheromone/general odorant binding protein domain"/>
    <property type="match status" value="1"/>
</dbReference>
<dbReference type="GO" id="GO:0005615">
    <property type="term" value="C:extracellular space"/>
    <property type="evidence" value="ECO:0007669"/>
    <property type="project" value="TreeGrafter"/>
</dbReference>
<gene>
    <name evidence="7" type="ORF">HERILL_LOCUS9919</name>
</gene>
<dbReference type="Proteomes" id="UP000594454">
    <property type="component" value="Chromosome 4"/>
</dbReference>
<reference evidence="7 8" key="1">
    <citation type="submission" date="2020-11" db="EMBL/GenBank/DDBJ databases">
        <authorList>
            <person name="Wallbank WR R."/>
            <person name="Pardo Diaz C."/>
            <person name="Kozak K."/>
            <person name="Martin S."/>
            <person name="Jiggins C."/>
            <person name="Moest M."/>
            <person name="Warren A I."/>
            <person name="Generalovic N T."/>
            <person name="Byers J.R.P. K."/>
            <person name="Montejo-Kovacevich G."/>
            <person name="Yen C E."/>
        </authorList>
    </citation>
    <scope>NUCLEOTIDE SEQUENCE [LARGE SCALE GENOMIC DNA]</scope>
</reference>
<keyword evidence="5" id="KW-1015">Disulfide bond</keyword>
<dbReference type="OMA" id="HKIHVQL"/>
<dbReference type="GO" id="GO:0007608">
    <property type="term" value="P:sensory perception of smell"/>
    <property type="evidence" value="ECO:0007669"/>
    <property type="project" value="TreeGrafter"/>
</dbReference>
<evidence type="ECO:0000256" key="3">
    <source>
        <dbReference type="ARBA" id="ARBA00022525"/>
    </source>
</evidence>
<dbReference type="AlphaFoldDB" id="A0A7R8YWC5"/>
<accession>A0A7R8YWC5</accession>
<sequence>MKCSLICFLLVFAIASGSDWEPKGNEELVSIRDECFKLENVSEESAAKILKNEYPDEPSVHCYVRCTSAKVGTWDDEAGPDIDRTLRQIQKSGNTITREELVRCKPEKQENKCLWAYKGLMCILKSEGIKDDLIK</sequence>
<keyword evidence="3" id="KW-0964">Secreted</keyword>
<dbReference type="PANTHER" id="PTHR11857:SF46">
    <property type="entry name" value="GENERAL ODORANT-BINDING PROTEIN 99A-RELATED"/>
    <property type="match status" value="1"/>
</dbReference>
<evidence type="ECO:0000256" key="4">
    <source>
        <dbReference type="ARBA" id="ARBA00022729"/>
    </source>
</evidence>
<dbReference type="InterPro" id="IPR036728">
    <property type="entry name" value="PBP_GOBP_sf"/>
</dbReference>
<dbReference type="InParanoid" id="A0A7R8YWC5"/>
<feature type="chain" id="PRO_5031275764" evidence="6">
    <location>
        <begin position="18"/>
        <end position="135"/>
    </location>
</feature>